<dbReference type="PANTHER" id="PTHR35471">
    <property type="entry name" value="OS07G0223700 PROTEIN"/>
    <property type="match status" value="1"/>
</dbReference>
<dbReference type="AlphaFoldDB" id="A0A328DGG8"/>
<dbReference type="EMBL" id="NQVE01000161">
    <property type="protein sequence ID" value="RAL43033.1"/>
    <property type="molecule type" value="Genomic_DNA"/>
</dbReference>
<sequence>MMRCDDLRTYIWNWRGDYVRIQSSAVILLFVQIGCALIGSLGASFNGVSLANLGIALFALVAIESSSERLGRTYAVLLFFAILLDISWLILFSHEIWTISSETYGTFVTFSLKLTLSMQIIGFCVRLSSSLLWIQMYKLGASYVDNPNHREGYADLNQSFLNPATPSIVRQPSGSDEVLGGSICDPSYYSSLFGDGRDEAYFSEAIQNHDTLFQSTTTEDVTQMKSSMGRSVRSMEAGSVAAGNLLHV</sequence>
<protein>
    <recommendedName>
        <fullName evidence="4">Transmembrane protein</fullName>
    </recommendedName>
</protein>
<feature type="transmembrane region" description="Helical" evidence="1">
    <location>
        <begin position="114"/>
        <end position="134"/>
    </location>
</feature>
<gene>
    <name evidence="2" type="ORF">DM860_009815</name>
</gene>
<name>A0A328DGG8_9ASTE</name>
<organism evidence="2 3">
    <name type="scientific">Cuscuta australis</name>
    <dbReference type="NCBI Taxonomy" id="267555"/>
    <lineage>
        <taxon>Eukaryota</taxon>
        <taxon>Viridiplantae</taxon>
        <taxon>Streptophyta</taxon>
        <taxon>Embryophyta</taxon>
        <taxon>Tracheophyta</taxon>
        <taxon>Spermatophyta</taxon>
        <taxon>Magnoliopsida</taxon>
        <taxon>eudicotyledons</taxon>
        <taxon>Gunneridae</taxon>
        <taxon>Pentapetalae</taxon>
        <taxon>asterids</taxon>
        <taxon>lamiids</taxon>
        <taxon>Solanales</taxon>
        <taxon>Convolvulaceae</taxon>
        <taxon>Cuscuteae</taxon>
        <taxon>Cuscuta</taxon>
        <taxon>Cuscuta subgen. Grammica</taxon>
        <taxon>Cuscuta sect. Cleistogrammica</taxon>
    </lineage>
</organism>
<keyword evidence="1" id="KW-0472">Membrane</keyword>
<proteinExistence type="predicted"/>
<evidence type="ECO:0000256" key="1">
    <source>
        <dbReference type="SAM" id="Phobius"/>
    </source>
</evidence>
<dbReference type="PANTHER" id="PTHR35471:SF1">
    <property type="entry name" value="OS07G0223700 PROTEIN"/>
    <property type="match status" value="1"/>
</dbReference>
<dbReference type="Proteomes" id="UP000249390">
    <property type="component" value="Unassembled WGS sequence"/>
</dbReference>
<accession>A0A328DGG8</accession>
<evidence type="ECO:0000313" key="2">
    <source>
        <dbReference type="EMBL" id="RAL43033.1"/>
    </source>
</evidence>
<comment type="caution">
    <text evidence="2">The sequence shown here is derived from an EMBL/GenBank/DDBJ whole genome shotgun (WGS) entry which is preliminary data.</text>
</comment>
<reference evidence="2 3" key="1">
    <citation type="submission" date="2018-06" db="EMBL/GenBank/DDBJ databases">
        <title>The Genome of Cuscuta australis (Dodder) Provides Insight into the Evolution of Plant Parasitism.</title>
        <authorList>
            <person name="Liu H."/>
        </authorList>
    </citation>
    <scope>NUCLEOTIDE SEQUENCE [LARGE SCALE GENOMIC DNA]</scope>
    <source>
        <strain evidence="3">cv. Yunnan</strain>
        <tissue evidence="2">Vines</tissue>
    </source>
</reference>
<keyword evidence="1" id="KW-1133">Transmembrane helix</keyword>
<feature type="transmembrane region" description="Helical" evidence="1">
    <location>
        <begin position="45"/>
        <end position="63"/>
    </location>
</feature>
<feature type="transmembrane region" description="Helical" evidence="1">
    <location>
        <begin position="21"/>
        <end position="39"/>
    </location>
</feature>
<evidence type="ECO:0008006" key="4">
    <source>
        <dbReference type="Google" id="ProtNLM"/>
    </source>
</evidence>
<keyword evidence="1" id="KW-0812">Transmembrane</keyword>
<evidence type="ECO:0000313" key="3">
    <source>
        <dbReference type="Proteomes" id="UP000249390"/>
    </source>
</evidence>
<feature type="transmembrane region" description="Helical" evidence="1">
    <location>
        <begin position="75"/>
        <end position="94"/>
    </location>
</feature>
<keyword evidence="3" id="KW-1185">Reference proteome</keyword>